<keyword evidence="2" id="KW-0812">Transmembrane</keyword>
<protein>
    <submittedName>
        <fullName evidence="4">VWA domain-containing protein</fullName>
    </submittedName>
</protein>
<feature type="compositionally biased region" description="Polar residues" evidence="1">
    <location>
        <begin position="948"/>
        <end position="957"/>
    </location>
</feature>
<dbReference type="PROSITE" id="PS50234">
    <property type="entry name" value="VWFA"/>
    <property type="match status" value="2"/>
</dbReference>
<dbReference type="Gene3D" id="3.40.50.410">
    <property type="entry name" value="von Willebrand factor, type A domain"/>
    <property type="match status" value="2"/>
</dbReference>
<keyword evidence="2" id="KW-1133">Transmembrane helix</keyword>
<dbReference type="SUPFAM" id="SSF53300">
    <property type="entry name" value="vWA-like"/>
    <property type="match status" value="2"/>
</dbReference>
<feature type="domain" description="VWFA" evidence="3">
    <location>
        <begin position="440"/>
        <end position="618"/>
    </location>
</feature>
<evidence type="ECO:0000259" key="3">
    <source>
        <dbReference type="PROSITE" id="PS50234"/>
    </source>
</evidence>
<evidence type="ECO:0000313" key="5">
    <source>
        <dbReference type="Proteomes" id="UP000824204"/>
    </source>
</evidence>
<dbReference type="SUPFAM" id="SSF52317">
    <property type="entry name" value="Class I glutamine amidotransferase-like"/>
    <property type="match status" value="1"/>
</dbReference>
<dbReference type="Pfam" id="PF13519">
    <property type="entry name" value="VWA_2"/>
    <property type="match status" value="2"/>
</dbReference>
<feature type="transmembrane region" description="Helical" evidence="2">
    <location>
        <begin position="12"/>
        <end position="30"/>
    </location>
</feature>
<evidence type="ECO:0000256" key="1">
    <source>
        <dbReference type="SAM" id="MobiDB-lite"/>
    </source>
</evidence>
<dbReference type="Gene3D" id="3.40.50.880">
    <property type="match status" value="1"/>
</dbReference>
<dbReference type="PANTHER" id="PTHR37947">
    <property type="entry name" value="BLL2462 PROTEIN"/>
    <property type="match status" value="1"/>
</dbReference>
<evidence type="ECO:0000256" key="2">
    <source>
        <dbReference type="SAM" id="Phobius"/>
    </source>
</evidence>
<dbReference type="EMBL" id="DXFX01000070">
    <property type="protein sequence ID" value="HIX07862.1"/>
    <property type="molecule type" value="Genomic_DNA"/>
</dbReference>
<dbReference type="InterPro" id="IPR029062">
    <property type="entry name" value="Class_I_gatase-like"/>
</dbReference>
<keyword evidence="2" id="KW-0472">Membrane</keyword>
<dbReference type="InterPro" id="IPR002035">
    <property type="entry name" value="VWF_A"/>
</dbReference>
<gene>
    <name evidence="4" type="ORF">H9741_05295</name>
</gene>
<dbReference type="CDD" id="cd00198">
    <property type="entry name" value="vWFA"/>
    <property type="match status" value="2"/>
</dbReference>
<reference evidence="4" key="1">
    <citation type="journal article" date="2021" name="PeerJ">
        <title>Extensive microbial diversity within the chicken gut microbiome revealed by metagenomics and culture.</title>
        <authorList>
            <person name="Gilroy R."/>
            <person name="Ravi A."/>
            <person name="Getino M."/>
            <person name="Pursley I."/>
            <person name="Horton D.L."/>
            <person name="Alikhan N.F."/>
            <person name="Baker D."/>
            <person name="Gharbi K."/>
            <person name="Hall N."/>
            <person name="Watson M."/>
            <person name="Adriaenssens E.M."/>
            <person name="Foster-Nyarko E."/>
            <person name="Jarju S."/>
            <person name="Secka A."/>
            <person name="Antonio M."/>
            <person name="Oren A."/>
            <person name="Chaudhuri R.R."/>
            <person name="La Ragione R."/>
            <person name="Hildebrand F."/>
            <person name="Pallen M.J."/>
        </authorList>
    </citation>
    <scope>NUCLEOTIDE SEQUENCE</scope>
    <source>
        <strain evidence="4">811</strain>
    </source>
</reference>
<name>A0A9D1V836_9FIRM</name>
<organism evidence="4 5">
    <name type="scientific">Candidatus Borkfalkia faecipullorum</name>
    <dbReference type="NCBI Taxonomy" id="2838510"/>
    <lineage>
        <taxon>Bacteria</taxon>
        <taxon>Bacillati</taxon>
        <taxon>Bacillota</taxon>
        <taxon>Clostridia</taxon>
        <taxon>Christensenellales</taxon>
        <taxon>Christensenellaceae</taxon>
        <taxon>Candidatus Borkfalkia</taxon>
    </lineage>
</organism>
<feature type="domain" description="VWFA" evidence="3">
    <location>
        <begin position="74"/>
        <end position="197"/>
    </location>
</feature>
<feature type="transmembrane region" description="Helical" evidence="2">
    <location>
        <begin position="896"/>
        <end position="913"/>
    </location>
</feature>
<feature type="transmembrane region" description="Helical" evidence="2">
    <location>
        <begin position="42"/>
        <end position="64"/>
    </location>
</feature>
<sequence>MSNFPIQFTTPWLLLLIIPLVGVGLLLYFLSNKKYRRTRNRIISLVLHCLVSVLCVFVLSGVYIRYDISNEANEVLFVVDVSDSGVNSEQTRDDFMKAALETGAWYEGYKVGVVTFGFDQRYAVPLTDDVDSVYDEYMAARLPSETGGTDIASALTYASKLFTENASAKIVLVTDGKETDNAAEEVIQSVTARGILVDTAYIPSSFGLEEGGDVQVLGVEYPEYHLNPNDQFTLGVTLYSNADKGISVSVSDNGEPRTSVQYGMETGTHTVEIPFSFTKEGFHKVDVQIESQGDLIEQNNTYCSYYYLEKFDRILILESKKGESEALAALLSTTDPETEEAMYQVTVLNLYDADDVLPQTTAELCAYDQVILNNVANKDLPSGFIDILYSYVNDFGGGMLTLGGTDEKGNNNAYNRSDMYGTTYQSMLPVEIINYTPPVAVMIIIDASGSMGTEFGNGESMLSWARAGAAACLDSLSERDYIGVMALNSMYDLVLPLTRRTQDSTIRAAISSIDETGGGTIFSEAINRAGTMLKAQTDVARRHIIIVTDGGVSGGDSEYLERIESLNKDGVTLSVVGIGVEPGSSTAEEMQQACDAGKGRLHTVTNSDDLILEMREDLNAPDIKDVNEYENGFTPTAYALNSTLFSGITLGENGAFPAILGGFFGSKVRDTDYLVLAGDFTVPLYAQWKFGEGTVGSFMCDLTGGKWSSSFMTDPDGMQFILNMVSALMPVTDIEPIPVTVEMDRENFLGELSIPSRPEEGVTVNGKIESVGEKSTFSLDLNTGEGADEDCYVTSMLTAANDYSRCSFVIKRAGVYSLILEVCDENGEILYTYQSYFSFSYSREFDPSYDTARPDLEAYLASLAEKGGGQSITDMENPNSIYENFIPTLERTYDPTLILLIAAILLFLLDVMVRKFKFKWIHELVREHKMKKANRQMAASLAGKGAEQNVTPPASTR</sequence>
<dbReference type="AlphaFoldDB" id="A0A9D1V836"/>
<reference evidence="4" key="2">
    <citation type="submission" date="2021-04" db="EMBL/GenBank/DDBJ databases">
        <authorList>
            <person name="Gilroy R."/>
        </authorList>
    </citation>
    <scope>NUCLEOTIDE SEQUENCE</scope>
    <source>
        <strain evidence="4">811</strain>
    </source>
</reference>
<dbReference type="InterPro" id="IPR036465">
    <property type="entry name" value="vWFA_dom_sf"/>
</dbReference>
<evidence type="ECO:0000313" key="4">
    <source>
        <dbReference type="EMBL" id="HIX07862.1"/>
    </source>
</evidence>
<feature type="region of interest" description="Disordered" evidence="1">
    <location>
        <begin position="937"/>
        <end position="957"/>
    </location>
</feature>
<dbReference type="PANTHER" id="PTHR37947:SF1">
    <property type="entry name" value="BLL2462 PROTEIN"/>
    <property type="match status" value="1"/>
</dbReference>
<dbReference type="Proteomes" id="UP000824204">
    <property type="component" value="Unassembled WGS sequence"/>
</dbReference>
<proteinExistence type="predicted"/>
<comment type="caution">
    <text evidence="4">The sequence shown here is derived from an EMBL/GenBank/DDBJ whole genome shotgun (WGS) entry which is preliminary data.</text>
</comment>
<accession>A0A9D1V836</accession>
<dbReference type="SMART" id="SM00327">
    <property type="entry name" value="VWA"/>
    <property type="match status" value="2"/>
</dbReference>